<protein>
    <submittedName>
        <fullName evidence="1">Uncharacterized protein</fullName>
    </submittedName>
</protein>
<gene>
    <name evidence="1" type="primary">CcPL2.179</name>
</gene>
<dbReference type="AlphaFoldDB" id="S6CWM0"/>
<accession>S6CWM0</accession>
<organism evidence="1">
    <name type="scientific">Cotesia congregata</name>
    <name type="common">Parasitoid wasp</name>
    <name type="synonym">Apanteles congregatus</name>
    <dbReference type="NCBI Taxonomy" id="51543"/>
    <lineage>
        <taxon>Eukaryota</taxon>
        <taxon>Metazoa</taxon>
        <taxon>Ecdysozoa</taxon>
        <taxon>Arthropoda</taxon>
        <taxon>Hexapoda</taxon>
        <taxon>Insecta</taxon>
        <taxon>Pterygota</taxon>
        <taxon>Neoptera</taxon>
        <taxon>Endopterygota</taxon>
        <taxon>Hymenoptera</taxon>
        <taxon>Apocrita</taxon>
        <taxon>Ichneumonoidea</taxon>
        <taxon>Braconidae</taxon>
        <taxon>Microgastrinae</taxon>
        <taxon>Cotesia</taxon>
    </lineage>
</organism>
<reference evidence="1" key="1">
    <citation type="journal article" date="2013" name="Philos. Trans. R. Soc. Lond., B, Biol. Sci.">
        <title>Functional endogenous viral elements in the genome of the parasitoid wasp Cotesia congregata: insights into the evolutionary dynamics of bracoviruses.</title>
        <authorList>
            <person name="Bezier A."/>
            <person name="Louis F."/>
            <person name="Jancek S."/>
            <person name="Periquet G."/>
            <person name="Theze J."/>
            <person name="Gyapay G."/>
            <person name="Musset K."/>
            <person name="Lesobre J."/>
            <person name="Lenoble P."/>
            <person name="Dupuy C."/>
            <person name="Gundersen-Rindal D."/>
            <person name="Herniou E.A.Drezen.J.M."/>
        </authorList>
    </citation>
    <scope>NUCLEOTIDE SEQUENCE</scope>
</reference>
<evidence type="ECO:0000313" key="1">
    <source>
        <dbReference type="EMBL" id="CCQ71289.1"/>
    </source>
</evidence>
<name>S6CWM0_COTCN</name>
<sequence length="106" mass="12474">MIRAMKSLKENGRYKHLEGKEGEKLTDYFYKRCGETEKALTKAGLDELVNFLLMNQEAKRSLHHFTVLNCPLLKQSQKHYILETSGIHLCYYMFQKHDCCSKFSHV</sequence>
<dbReference type="EMBL" id="HF586473">
    <property type="protein sequence ID" value="CCQ71289.1"/>
    <property type="molecule type" value="Genomic_DNA"/>
</dbReference>
<proteinExistence type="predicted"/>